<dbReference type="InterPro" id="IPR032675">
    <property type="entry name" value="LRR_dom_sf"/>
</dbReference>
<dbReference type="EMBL" id="JBAHYK010002670">
    <property type="protein sequence ID" value="KAL0564612.1"/>
    <property type="molecule type" value="Genomic_DNA"/>
</dbReference>
<comment type="caution">
    <text evidence="1">The sequence shown here is derived from an EMBL/GenBank/DDBJ whole genome shotgun (WGS) entry which is preliminary data.</text>
</comment>
<proteinExistence type="predicted"/>
<dbReference type="Proteomes" id="UP001465976">
    <property type="component" value="Unassembled WGS sequence"/>
</dbReference>
<feature type="non-terminal residue" evidence="1">
    <location>
        <position position="1"/>
    </location>
</feature>
<evidence type="ECO:0000313" key="1">
    <source>
        <dbReference type="EMBL" id="KAL0564612.1"/>
    </source>
</evidence>
<sequence length="602" mass="68675">EVLGTNYIPSLEEVLHLRSLVLKPEERIRQLDEEISRLQVERDKLQRFVDRHRALSAPVRRLPPDIWRMIFARCLPDTDIELCMPPLSTEAPLLLTTICRSWREIATTTPQLWSSLHIYLPVPTRGLTGERFFVAMEERKRGLELWLSRSGAVPLAVFLSNWRSLVGWPRHPISLDQRDLQEELKALDEEFIQFVTQHSRRLRSLTIGNGMSGEILNEHLAGEDLPLLEHIRAFTTIPTRLINHAPALRKLDIKNKLYHYQFFTNTLSSVEWSRLTHFRIGGALTVAFVREAATYCTSIVSLIFDHNRWNGPHNPDSDGSDSGGGSIQRRTASPIVCQSLRNLTVSFNAHETIVNSQASREDNQQSRDFNPLIRVIFESIQTPGLTSLEVNIRDSDPDGHRAYQLATQSTPFEGFLSRSCCQVTRLKIDLPRTLSVEALSRSLRLLESLQFLIIGSKSCQGDSGDLYSSRARGWCSQLFRVLALPRESQPEDLVERQESVERESGSLCPELTAIEVEGCFADEATAIIDFAISRPKLKILKADFGIPLAEEVSLLLATQEAIQMMREEKGLHVSWTWTEYDHKKAPLFSRRPRRKFPVSGWW</sequence>
<keyword evidence="2" id="KW-1185">Reference proteome</keyword>
<reference evidence="1 2" key="1">
    <citation type="submission" date="2024-02" db="EMBL/GenBank/DDBJ databases">
        <title>A draft genome for the cacao thread blight pathogen Marasmius crinis-equi.</title>
        <authorList>
            <person name="Cohen S.P."/>
            <person name="Baruah I.K."/>
            <person name="Amoako-Attah I."/>
            <person name="Bukari Y."/>
            <person name="Meinhardt L.W."/>
            <person name="Bailey B.A."/>
        </authorList>
    </citation>
    <scope>NUCLEOTIDE SEQUENCE [LARGE SCALE GENOMIC DNA]</scope>
    <source>
        <strain evidence="1 2">GH-76</strain>
    </source>
</reference>
<evidence type="ECO:0008006" key="3">
    <source>
        <dbReference type="Google" id="ProtNLM"/>
    </source>
</evidence>
<gene>
    <name evidence="1" type="ORF">V5O48_017434</name>
</gene>
<accession>A0ABR3ENY5</accession>
<name>A0ABR3ENY5_9AGAR</name>
<protein>
    <recommendedName>
        <fullName evidence="3">F-box domain-containing protein</fullName>
    </recommendedName>
</protein>
<evidence type="ECO:0000313" key="2">
    <source>
        <dbReference type="Proteomes" id="UP001465976"/>
    </source>
</evidence>
<organism evidence="1 2">
    <name type="scientific">Marasmius crinis-equi</name>
    <dbReference type="NCBI Taxonomy" id="585013"/>
    <lineage>
        <taxon>Eukaryota</taxon>
        <taxon>Fungi</taxon>
        <taxon>Dikarya</taxon>
        <taxon>Basidiomycota</taxon>
        <taxon>Agaricomycotina</taxon>
        <taxon>Agaricomycetes</taxon>
        <taxon>Agaricomycetidae</taxon>
        <taxon>Agaricales</taxon>
        <taxon>Marasmiineae</taxon>
        <taxon>Marasmiaceae</taxon>
        <taxon>Marasmius</taxon>
    </lineage>
</organism>
<dbReference type="Gene3D" id="3.80.10.10">
    <property type="entry name" value="Ribonuclease Inhibitor"/>
    <property type="match status" value="1"/>
</dbReference>
<dbReference type="SUPFAM" id="SSF52047">
    <property type="entry name" value="RNI-like"/>
    <property type="match status" value="1"/>
</dbReference>